<dbReference type="Gene3D" id="3.40.50.11900">
    <property type="match status" value="1"/>
</dbReference>
<keyword evidence="2" id="KW-0456">Lyase</keyword>
<dbReference type="GO" id="GO:0016829">
    <property type="term" value="F:lyase activity"/>
    <property type="evidence" value="ECO:0007669"/>
    <property type="project" value="UniProtKB-KW"/>
</dbReference>
<dbReference type="Gene3D" id="3.40.50.11890">
    <property type="match status" value="1"/>
</dbReference>
<comment type="caution">
    <text evidence="2">The sequence shown here is derived from an EMBL/GenBank/DDBJ whole genome shotgun (WGS) entry which is preliminary data.</text>
</comment>
<reference evidence="2" key="1">
    <citation type="submission" date="2019-08" db="EMBL/GenBank/DDBJ databases">
        <authorList>
            <person name="Kucharzyk K."/>
            <person name="Murdoch R.W."/>
            <person name="Higgins S."/>
            <person name="Loffler F."/>
        </authorList>
    </citation>
    <scope>NUCLEOTIDE SEQUENCE</scope>
</reference>
<dbReference type="Gene3D" id="1.20.1270.370">
    <property type="match status" value="1"/>
</dbReference>
<protein>
    <submittedName>
        <fullName evidence="2">(R)-phenyllactyl-CoA dehydratase beta subunit</fullName>
        <ecNumber evidence="2">4.2.1.-</ecNumber>
    </submittedName>
</protein>
<dbReference type="NCBIfam" id="NF040772">
    <property type="entry name" value="double_cubane"/>
    <property type="match status" value="1"/>
</dbReference>
<evidence type="ECO:0000313" key="2">
    <source>
        <dbReference type="EMBL" id="MPM09814.1"/>
    </source>
</evidence>
<evidence type="ECO:0000256" key="1">
    <source>
        <dbReference type="ARBA" id="ARBA00005806"/>
    </source>
</evidence>
<dbReference type="AlphaFoldDB" id="A0A644X6M8"/>
<dbReference type="PANTHER" id="PTHR30548">
    <property type="entry name" value="2-HYDROXYGLUTARYL-COA DEHYDRATASE, D-COMPONENT-RELATED"/>
    <property type="match status" value="1"/>
</dbReference>
<gene>
    <name evidence="2" type="primary">fldC_5</name>
    <name evidence="2" type="ORF">SDC9_56137</name>
</gene>
<dbReference type="EC" id="4.2.1.-" evidence="2"/>
<comment type="similarity">
    <text evidence="1">Belongs to the FldB/FldC dehydratase alpha/beta subunit family.</text>
</comment>
<name>A0A644X6M8_9ZZZZ</name>
<sequence length="380" mass="42832">METILEIVQYVRGHLNDGPPAIMKASGEGKKIVGTYCTYMPWELVDAAGAIAASLCAKSDKPIPAAEEHLPRNLCPLIKASYGHALKDTCPYFHFCDVVIAETTCDGKKKMYELMNLMKPVYTIQIPQRADRPEDFDHLKREFQGVRRYLEGIAGRPVTDEDIRRSIALRNRERMALRALWELSAFDDPPLSGLEVHYFTEYMHFHFDKESAIPWLEEQVRKIRSAWEGGERRGHGGKPRVLVTGCPAGGVVKVMEALENAGALVVCYENCGGQKELTWLVDEDRDPMDALAEKYLAIGCSVMSPNVRRMDALKYLAGRYRADGVVEILLTACHTYAVEAYGVRNLVQSLGKKYLLVETDYSESDREQLATRMDAFIEML</sequence>
<proteinExistence type="inferred from homology"/>
<dbReference type="PANTHER" id="PTHR30548:SF6">
    <property type="entry name" value="DEHYDRATASE SUBUNIT YJIM-RELATED"/>
    <property type="match status" value="1"/>
</dbReference>
<accession>A0A644X6M8</accession>
<dbReference type="InterPro" id="IPR010327">
    <property type="entry name" value="FldB/FldC_alpha/beta"/>
</dbReference>
<dbReference type="EMBL" id="VSSQ01001616">
    <property type="protein sequence ID" value="MPM09814.1"/>
    <property type="molecule type" value="Genomic_DNA"/>
</dbReference>
<organism evidence="2">
    <name type="scientific">bioreactor metagenome</name>
    <dbReference type="NCBI Taxonomy" id="1076179"/>
    <lineage>
        <taxon>unclassified sequences</taxon>
        <taxon>metagenomes</taxon>
        <taxon>ecological metagenomes</taxon>
    </lineage>
</organism>
<dbReference type="InterPro" id="IPR047678">
    <property type="entry name" value="YjiM-like"/>
</dbReference>
<dbReference type="Pfam" id="PF06050">
    <property type="entry name" value="HGD-D"/>
    <property type="match status" value="1"/>
</dbReference>